<protein>
    <submittedName>
        <fullName evidence="1">Uncharacterized protein</fullName>
    </submittedName>
</protein>
<dbReference type="PANTHER" id="PTHR33181:SF19">
    <property type="entry name" value="OS04G0658200 PROTEIN"/>
    <property type="match status" value="1"/>
</dbReference>
<gene>
    <name evidence="1" type="ORF">DH2020_013446</name>
</gene>
<comment type="caution">
    <text evidence="1">The sequence shown here is derived from an EMBL/GenBank/DDBJ whole genome shotgun (WGS) entry which is preliminary data.</text>
</comment>
<dbReference type="Proteomes" id="UP001318860">
    <property type="component" value="Unassembled WGS sequence"/>
</dbReference>
<organism evidence="1 2">
    <name type="scientific">Rehmannia glutinosa</name>
    <name type="common">Chinese foxglove</name>
    <dbReference type="NCBI Taxonomy" id="99300"/>
    <lineage>
        <taxon>Eukaryota</taxon>
        <taxon>Viridiplantae</taxon>
        <taxon>Streptophyta</taxon>
        <taxon>Embryophyta</taxon>
        <taxon>Tracheophyta</taxon>
        <taxon>Spermatophyta</taxon>
        <taxon>Magnoliopsida</taxon>
        <taxon>eudicotyledons</taxon>
        <taxon>Gunneridae</taxon>
        <taxon>Pentapetalae</taxon>
        <taxon>asterids</taxon>
        <taxon>lamiids</taxon>
        <taxon>Lamiales</taxon>
        <taxon>Orobanchaceae</taxon>
        <taxon>Rehmannieae</taxon>
        <taxon>Rehmannia</taxon>
    </lineage>
</organism>
<keyword evidence="2" id="KW-1185">Reference proteome</keyword>
<evidence type="ECO:0000313" key="1">
    <source>
        <dbReference type="EMBL" id="KAK6153807.1"/>
    </source>
</evidence>
<evidence type="ECO:0000313" key="2">
    <source>
        <dbReference type="Proteomes" id="UP001318860"/>
    </source>
</evidence>
<name>A0ABR0X5F7_REHGL</name>
<proteinExistence type="predicted"/>
<dbReference type="EMBL" id="JABTTQ020000006">
    <property type="protein sequence ID" value="KAK6153807.1"/>
    <property type="molecule type" value="Genomic_DNA"/>
</dbReference>
<dbReference type="PANTHER" id="PTHR33181">
    <property type="entry name" value="OS01G0778500 PROTEIN"/>
    <property type="match status" value="1"/>
</dbReference>
<accession>A0ABR0X5F7</accession>
<reference evidence="1 2" key="1">
    <citation type="journal article" date="2021" name="Comput. Struct. Biotechnol. J.">
        <title>De novo genome assembly of the potent medicinal plant Rehmannia glutinosa using nanopore technology.</title>
        <authorList>
            <person name="Ma L."/>
            <person name="Dong C."/>
            <person name="Song C."/>
            <person name="Wang X."/>
            <person name="Zheng X."/>
            <person name="Niu Y."/>
            <person name="Chen S."/>
            <person name="Feng W."/>
        </authorList>
    </citation>
    <scope>NUCLEOTIDE SEQUENCE [LARGE SCALE GENOMIC DNA]</scope>
    <source>
        <strain evidence="1">DH-2019</strain>
    </source>
</reference>
<sequence length="134" mass="15766">MVKRGCGVRTREEIDLVLAGLRLLCRLGGGNRRRKVKIKVMEWWRKMVFPVRRAWFAVSARVKARKKGAGLVKLHDDIQTCGYEDVQIMWEMLKRTESEVMSNHTRRKPRWFLRNFAWSNHSSSGQSFSTDQTQ</sequence>